<dbReference type="InterPro" id="IPR010982">
    <property type="entry name" value="Lambda_DNA-bd_dom_sf"/>
</dbReference>
<protein>
    <submittedName>
        <fullName evidence="1">Helix-turn-helix domain-containing protein</fullName>
    </submittedName>
</protein>
<evidence type="ECO:0000313" key="2">
    <source>
        <dbReference type="Proteomes" id="UP000199025"/>
    </source>
</evidence>
<dbReference type="STRING" id="115433.SAMN05421835_12389"/>
<keyword evidence="2" id="KW-1185">Reference proteome</keyword>
<name>A0A1I4AA33_9PSEU</name>
<organism evidence="1 2">
    <name type="scientific">Amycolatopsis sacchari</name>
    <dbReference type="NCBI Taxonomy" id="115433"/>
    <lineage>
        <taxon>Bacteria</taxon>
        <taxon>Bacillati</taxon>
        <taxon>Actinomycetota</taxon>
        <taxon>Actinomycetes</taxon>
        <taxon>Pseudonocardiales</taxon>
        <taxon>Pseudonocardiaceae</taxon>
        <taxon>Amycolatopsis</taxon>
    </lineage>
</organism>
<dbReference type="InterPro" id="IPR001387">
    <property type="entry name" value="Cro/C1-type_HTH"/>
</dbReference>
<dbReference type="GO" id="GO:0003677">
    <property type="term" value="F:DNA binding"/>
    <property type="evidence" value="ECO:0007669"/>
    <property type="project" value="InterPro"/>
</dbReference>
<dbReference type="EMBL" id="FORP01000023">
    <property type="protein sequence ID" value="SFK53174.1"/>
    <property type="molecule type" value="Genomic_DNA"/>
</dbReference>
<dbReference type="Proteomes" id="UP000199025">
    <property type="component" value="Unassembled WGS sequence"/>
</dbReference>
<dbReference type="AlphaFoldDB" id="A0A1I4AA33"/>
<dbReference type="OrthoDB" id="3213425at2"/>
<dbReference type="SUPFAM" id="SSF47413">
    <property type="entry name" value="lambda repressor-like DNA-binding domains"/>
    <property type="match status" value="1"/>
</dbReference>
<proteinExistence type="predicted"/>
<sequence length="503" mass="54278">MPSPLPPRRARCASCGAVLAADNRTDRCEACARSSRLLEPPAPPENFFQQPEVRAALETRHFGRLLRLYRRAHRPAITQVTLAGWLDITQGWLSEIERSARPVTDLANLERWAAILHFPEEHLWFSLPEHRTERYAGPETGSTLPPTAQATGDDVQRRQVLKTAGVGALTAGSALWLGPAAGAAAVASRPDEGSVADIRRATAAFRQADNRYGGGHSRSALDRYLRETVEPRLRSAGNVGSARTELFKAAAELRQLAGWMAYDVGQAGEGRRHLRAALSLAEEAGDDALATEVLAAMSHHAAFRGMVPEAGGVVMQEAAETAVDLALAARSSAKRAGLPALGAEVAVMEAHGLALQGDHRGCLDALHRAEAAFERANPDNTPSWLSYFDGSYLAAKFAHAFQGLGRPQETERYARRSLDMSEGYQRGKLFNTALLAGALADQRRVDEACAAGREAVRMAGSVRSVRAVAYLGDMGRRLAPFSTGEVQALYRELDDIGVPTPRL</sequence>
<accession>A0A1I4AA33</accession>
<dbReference type="Pfam" id="PF13560">
    <property type="entry name" value="HTH_31"/>
    <property type="match status" value="1"/>
</dbReference>
<dbReference type="Gene3D" id="1.10.260.40">
    <property type="entry name" value="lambda repressor-like DNA-binding domains"/>
    <property type="match status" value="1"/>
</dbReference>
<reference evidence="1 2" key="1">
    <citation type="submission" date="2016-10" db="EMBL/GenBank/DDBJ databases">
        <authorList>
            <person name="de Groot N.N."/>
        </authorList>
    </citation>
    <scope>NUCLEOTIDE SEQUENCE [LARGE SCALE GENOMIC DNA]</scope>
    <source>
        <strain evidence="1 2">DSM 44468</strain>
    </source>
</reference>
<gene>
    <name evidence="1" type="ORF">SAMN05421835_12389</name>
</gene>
<evidence type="ECO:0000313" key="1">
    <source>
        <dbReference type="EMBL" id="SFK53174.1"/>
    </source>
</evidence>
<dbReference type="CDD" id="cd00093">
    <property type="entry name" value="HTH_XRE"/>
    <property type="match status" value="1"/>
</dbReference>